<dbReference type="Proteomes" id="UP000254396">
    <property type="component" value="Unassembled WGS sequence"/>
</dbReference>
<evidence type="ECO:0000313" key="3">
    <source>
        <dbReference type="EMBL" id="STP67320.1"/>
    </source>
</evidence>
<evidence type="ECO:0000313" key="7">
    <source>
        <dbReference type="Proteomes" id="UP000254396"/>
    </source>
</evidence>
<dbReference type="Proteomes" id="UP001173174">
    <property type="component" value="Unassembled WGS sequence"/>
</dbReference>
<dbReference type="EMBL" id="CP119528">
    <property type="protein sequence ID" value="WER43882.1"/>
    <property type="molecule type" value="Genomic_DNA"/>
</dbReference>
<dbReference type="EMBL" id="JAREWH010000001">
    <property type="protein sequence ID" value="MDN3191414.1"/>
    <property type="molecule type" value="Genomic_DNA"/>
</dbReference>
<evidence type="ECO:0000313" key="4">
    <source>
        <dbReference type="EMBL" id="WEH21523.1"/>
    </source>
</evidence>
<accession>A0A1Q1FTI3</accession>
<evidence type="ECO:0000313" key="9">
    <source>
        <dbReference type="Proteomes" id="UP001222182"/>
    </source>
</evidence>
<dbReference type="EMBL" id="PZZH01000001">
    <property type="protein sequence ID" value="PTN77405.1"/>
    <property type="molecule type" value="Genomic_DNA"/>
</dbReference>
<organism evidence="2 6">
    <name type="scientific">Enterococcus faecalis</name>
    <name type="common">Streptococcus faecalis</name>
    <dbReference type="NCBI Taxonomy" id="1351"/>
    <lineage>
        <taxon>Bacteria</taxon>
        <taxon>Bacillati</taxon>
        <taxon>Bacillota</taxon>
        <taxon>Bacilli</taxon>
        <taxon>Lactobacillales</taxon>
        <taxon>Enterococcaceae</taxon>
        <taxon>Enterococcus</taxon>
    </lineage>
</organism>
<reference evidence="3 7" key="2">
    <citation type="submission" date="2018-06" db="EMBL/GenBank/DDBJ databases">
        <authorList>
            <consortium name="Pathogen Informatics"/>
            <person name="Doyle S."/>
        </authorList>
    </citation>
    <scope>NUCLEOTIDE SEQUENCE [LARGE SCALE GENOMIC DNA]</scope>
    <source>
        <strain evidence="3 7">NCTC13379</strain>
    </source>
</reference>
<reference evidence="1" key="6">
    <citation type="submission" date="2023-03" db="EMBL/GenBank/DDBJ databases">
        <authorList>
            <person name="Zajac M."/>
            <person name="Kwit R."/>
            <person name="Wasyl D."/>
        </authorList>
    </citation>
    <scope>NUCLEOTIDE SEQUENCE</scope>
    <source>
        <strain evidence="1">691B_2</strain>
    </source>
</reference>
<reference evidence="1" key="3">
    <citation type="journal article" date="2023" name="Pathogens">
        <title>Prevalence of Enterococcus spp. and the Whole-Genome Characteristics of Enterococcus faecium and Enterococcus faecalis Strains Isolated from Free-Living Birds in Poland.</title>
        <authorList>
            <person name="Kwit R."/>
            <person name="Zajac M."/>
            <person name="Smialowska-Weglinska A."/>
            <person name="Skarzynska M."/>
            <person name="Bomba A."/>
            <person name="Lalak A."/>
            <person name="Skrzypiec E."/>
            <person name="Wojdat D."/>
            <person name="Koza W."/>
            <person name="Mikos-Wojewoda E."/>
            <person name="Pasim P."/>
            <person name="Skora M."/>
            <person name="Polak M."/>
            <person name="Wiacek J."/>
            <person name="Wasyl D."/>
        </authorList>
    </citation>
    <scope>NUCLEOTIDE SEQUENCE</scope>
    <source>
        <strain evidence="1">691B_2</strain>
    </source>
</reference>
<dbReference type="EMBL" id="CP119159">
    <property type="protein sequence ID" value="WEH21523.1"/>
    <property type="molecule type" value="Genomic_DNA"/>
</dbReference>
<evidence type="ECO:0000313" key="8">
    <source>
        <dbReference type="Proteomes" id="UP001221642"/>
    </source>
</evidence>
<reference evidence="5 9" key="5">
    <citation type="submission" date="2023-03" db="EMBL/GenBank/DDBJ databases">
        <title>Complete genome sequence of an Enterococcus faecalis urinary isolate.</title>
        <authorList>
            <person name="Brauer A.L."/>
            <person name="Armbruster C.E."/>
        </authorList>
    </citation>
    <scope>NUCLEOTIDE SEQUENCE [LARGE SCALE GENOMIC DNA]</scope>
    <source>
        <strain evidence="5 9">3143</strain>
    </source>
</reference>
<dbReference type="Proteomes" id="UP001221642">
    <property type="component" value="Chromosome"/>
</dbReference>
<dbReference type="AlphaFoldDB" id="A0A1Q1FTI3"/>
<proteinExistence type="predicted"/>
<name>A0A1Q1FTI3_ENTFL</name>
<dbReference type="EMBL" id="UGIX01000001">
    <property type="protein sequence ID" value="STP67320.1"/>
    <property type="molecule type" value="Genomic_DNA"/>
</dbReference>
<gene>
    <name evidence="2" type="ORF">DAI13_06495</name>
    <name evidence="3" type="ORF">NCTC13379_02538</name>
    <name evidence="5" type="ORF">P0083_06325</name>
    <name evidence="4" type="ORF">P0D81_10635</name>
    <name evidence="1" type="ORF">P0E79_02775</name>
</gene>
<evidence type="ECO:0000313" key="5">
    <source>
        <dbReference type="EMBL" id="WER43882.1"/>
    </source>
</evidence>
<reference evidence="2 6" key="1">
    <citation type="submission" date="2018-04" db="EMBL/GenBank/DDBJ databases">
        <authorList>
            <person name="Van Tyne D."/>
        </authorList>
    </citation>
    <scope>NUCLEOTIDE SEQUENCE [LARGE SCALE GENOMIC DNA]</scope>
    <source>
        <strain evidence="2 6">B2535</strain>
    </source>
</reference>
<protein>
    <submittedName>
        <fullName evidence="2">Uncharacterized protein</fullName>
    </submittedName>
</protein>
<evidence type="ECO:0000313" key="2">
    <source>
        <dbReference type="EMBL" id="PTN77405.1"/>
    </source>
</evidence>
<dbReference type="Proteomes" id="UP000244140">
    <property type="component" value="Unassembled WGS sequence"/>
</dbReference>
<sequence length="122" mass="14488">MYHDIALSAFRYLGCRSFEEVDQMTMSEFELRMIAFNLAEVDEERKRHELAYLNVKAQATNKKGKPVFESFKSFYDYEKRVAEVLAANQPQRTKLNERKKTQLATVAERLRRYREGRRVDGE</sequence>
<reference evidence="4 8" key="4">
    <citation type="submission" date="2023-02" db="EMBL/GenBank/DDBJ databases">
        <title>Results of the 2020 Genomic Proficiency Test for the network of European Union Reference Laboratory for Antimicrobial Resistance assessing whole genome sequencing capacities.</title>
        <authorList>
            <person name="Hoffmann M."/>
            <person name="Luo Y."/>
            <person name="Sorensen L.H."/>
            <person name="Pedersen S.K."/>
            <person name="Hendriksen R.S."/>
        </authorList>
    </citation>
    <scope>NUCLEOTIDE SEQUENCE [LARGE SCALE GENOMIC DNA]</scope>
    <source>
        <strain evidence="4 8">GENOMIC22-006</strain>
    </source>
</reference>
<evidence type="ECO:0000313" key="6">
    <source>
        <dbReference type="Proteomes" id="UP000244140"/>
    </source>
</evidence>
<evidence type="ECO:0000313" key="1">
    <source>
        <dbReference type="EMBL" id="MDN3191414.1"/>
    </source>
</evidence>
<dbReference type="RefSeq" id="WP_002360486.1">
    <property type="nucleotide sequence ID" value="NZ_AP018538.1"/>
</dbReference>
<dbReference type="Proteomes" id="UP001222182">
    <property type="component" value="Chromosome"/>
</dbReference>